<dbReference type="EMBL" id="JH795874">
    <property type="protein sequence ID" value="EJT98176.1"/>
    <property type="molecule type" value="Genomic_DNA"/>
</dbReference>
<organism evidence="4 5">
    <name type="scientific">Dacryopinax primogenitus (strain DJM 731)</name>
    <name type="common">Brown rot fungus</name>
    <dbReference type="NCBI Taxonomy" id="1858805"/>
    <lineage>
        <taxon>Eukaryota</taxon>
        <taxon>Fungi</taxon>
        <taxon>Dikarya</taxon>
        <taxon>Basidiomycota</taxon>
        <taxon>Agaricomycotina</taxon>
        <taxon>Dacrymycetes</taxon>
        <taxon>Dacrymycetales</taxon>
        <taxon>Dacrymycetaceae</taxon>
        <taxon>Dacryopinax</taxon>
    </lineage>
</organism>
<comment type="similarity">
    <text evidence="1">Belongs to the LTO1 family.</text>
</comment>
<evidence type="ECO:0000313" key="5">
    <source>
        <dbReference type="Proteomes" id="UP000030653"/>
    </source>
</evidence>
<accession>M5FXG3</accession>
<dbReference type="InterPro" id="IPR052436">
    <property type="entry name" value="LTO1_adapter"/>
</dbReference>
<dbReference type="PANTHER" id="PTHR28532:SF1">
    <property type="entry name" value="ORAL CANCER OVEREXPRESSED 1"/>
    <property type="match status" value="1"/>
</dbReference>
<name>M5FXG3_DACPD</name>
<dbReference type="GeneID" id="63684243"/>
<evidence type="ECO:0000256" key="1">
    <source>
        <dbReference type="ARBA" id="ARBA00038090"/>
    </source>
</evidence>
<feature type="region of interest" description="Disordered" evidence="2">
    <location>
        <begin position="1"/>
        <end position="24"/>
    </location>
</feature>
<dbReference type="AlphaFoldDB" id="M5FXG3"/>
<keyword evidence="5" id="KW-1185">Reference proteome</keyword>
<protein>
    <recommendedName>
        <fullName evidence="3">Essential protein Yae1 N-terminal domain-containing protein</fullName>
    </recommendedName>
</protein>
<evidence type="ECO:0000256" key="2">
    <source>
        <dbReference type="SAM" id="MobiDB-lite"/>
    </source>
</evidence>
<evidence type="ECO:0000259" key="3">
    <source>
        <dbReference type="Pfam" id="PF09811"/>
    </source>
</evidence>
<dbReference type="STRING" id="1858805.M5FXG3"/>
<dbReference type="PANTHER" id="PTHR28532">
    <property type="entry name" value="GEO13458P1"/>
    <property type="match status" value="1"/>
</dbReference>
<dbReference type="HOGENOM" id="CLU_093191_1_1_1"/>
<dbReference type="OrthoDB" id="48036at2759"/>
<sequence>MDVDLESFQRHQAAPSGRSAPQQPAVDVSLELDDLGNLEQHFYNQGYHDGYQHGTIHGLIDGRQLGREKGFELWEEVGFYEGFTSTWSRLISLPSTEGEGTRTRAAQSAQRLLALVARFPTTNPTPEPTPPGEEEHPDVLSDEHATVPLGEDMPALLARMRAQYRALCAALGVRPRMAVAGSAGEEMGRKLAF</sequence>
<reference evidence="4 5" key="1">
    <citation type="journal article" date="2012" name="Science">
        <title>The Paleozoic origin of enzymatic lignin decomposition reconstructed from 31 fungal genomes.</title>
        <authorList>
            <person name="Floudas D."/>
            <person name="Binder M."/>
            <person name="Riley R."/>
            <person name="Barry K."/>
            <person name="Blanchette R.A."/>
            <person name="Henrissat B."/>
            <person name="Martinez A.T."/>
            <person name="Otillar R."/>
            <person name="Spatafora J.W."/>
            <person name="Yadav J.S."/>
            <person name="Aerts A."/>
            <person name="Benoit I."/>
            <person name="Boyd A."/>
            <person name="Carlson A."/>
            <person name="Copeland A."/>
            <person name="Coutinho P.M."/>
            <person name="de Vries R.P."/>
            <person name="Ferreira P."/>
            <person name="Findley K."/>
            <person name="Foster B."/>
            <person name="Gaskell J."/>
            <person name="Glotzer D."/>
            <person name="Gorecki P."/>
            <person name="Heitman J."/>
            <person name="Hesse C."/>
            <person name="Hori C."/>
            <person name="Igarashi K."/>
            <person name="Jurgens J.A."/>
            <person name="Kallen N."/>
            <person name="Kersten P."/>
            <person name="Kohler A."/>
            <person name="Kuees U."/>
            <person name="Kumar T.K.A."/>
            <person name="Kuo A."/>
            <person name="LaButti K."/>
            <person name="Larrondo L.F."/>
            <person name="Lindquist E."/>
            <person name="Ling A."/>
            <person name="Lombard V."/>
            <person name="Lucas S."/>
            <person name="Lundell T."/>
            <person name="Martin R."/>
            <person name="McLaughlin D.J."/>
            <person name="Morgenstern I."/>
            <person name="Morin E."/>
            <person name="Murat C."/>
            <person name="Nagy L.G."/>
            <person name="Nolan M."/>
            <person name="Ohm R.A."/>
            <person name="Patyshakuliyeva A."/>
            <person name="Rokas A."/>
            <person name="Ruiz-Duenas F.J."/>
            <person name="Sabat G."/>
            <person name="Salamov A."/>
            <person name="Samejima M."/>
            <person name="Schmutz J."/>
            <person name="Slot J.C."/>
            <person name="St John F."/>
            <person name="Stenlid J."/>
            <person name="Sun H."/>
            <person name="Sun S."/>
            <person name="Syed K."/>
            <person name="Tsang A."/>
            <person name="Wiebenga A."/>
            <person name="Young D."/>
            <person name="Pisabarro A."/>
            <person name="Eastwood D.C."/>
            <person name="Martin F."/>
            <person name="Cullen D."/>
            <person name="Grigoriev I.V."/>
            <person name="Hibbett D.S."/>
        </authorList>
    </citation>
    <scope>NUCLEOTIDE SEQUENCE [LARGE SCALE GENOMIC DNA]</scope>
    <source>
        <strain evidence="4 5">DJM-731 SS1</strain>
    </source>
</reference>
<feature type="domain" description="Essential protein Yae1 N-terminal" evidence="3">
    <location>
        <begin position="46"/>
        <end position="83"/>
    </location>
</feature>
<dbReference type="Pfam" id="PF09811">
    <property type="entry name" value="Yae1_N"/>
    <property type="match status" value="1"/>
</dbReference>
<gene>
    <name evidence="4" type="ORF">DACRYDRAFT_111151</name>
</gene>
<dbReference type="OMA" id="LWEEVGF"/>
<dbReference type="InterPro" id="IPR019191">
    <property type="entry name" value="Essential_protein_Yae1_N"/>
</dbReference>
<proteinExistence type="inferred from homology"/>
<evidence type="ECO:0000313" key="4">
    <source>
        <dbReference type="EMBL" id="EJT98176.1"/>
    </source>
</evidence>
<feature type="region of interest" description="Disordered" evidence="2">
    <location>
        <begin position="120"/>
        <end position="139"/>
    </location>
</feature>
<dbReference type="Proteomes" id="UP000030653">
    <property type="component" value="Unassembled WGS sequence"/>
</dbReference>
<dbReference type="RefSeq" id="XP_040625074.1">
    <property type="nucleotide sequence ID" value="XM_040769181.1"/>
</dbReference>